<dbReference type="AlphaFoldDB" id="A0A844QES2"/>
<reference evidence="3 4" key="1">
    <citation type="submission" date="2019-12" db="EMBL/GenBank/DDBJ databases">
        <title>Nitratireductor arenosus sp. nov., Isolated from sea sand, Jeju island, South Korea.</title>
        <authorList>
            <person name="Kim W."/>
        </authorList>
    </citation>
    <scope>NUCLEOTIDE SEQUENCE [LARGE SCALE GENOMIC DNA]</scope>
    <source>
        <strain evidence="3 4">CAU 1489</strain>
    </source>
</reference>
<gene>
    <name evidence="3" type="ORF">GN330_04370</name>
</gene>
<feature type="region of interest" description="Disordered" evidence="1">
    <location>
        <begin position="69"/>
        <end position="123"/>
    </location>
</feature>
<accession>A0A844QES2</accession>
<keyword evidence="2" id="KW-0472">Membrane</keyword>
<keyword evidence="4" id="KW-1185">Reference proteome</keyword>
<sequence>MNAPDRRPEQDPTRPFGPGGIDRDIADPTRPYDPRLQTEINPGPRGLMAATIAVVVVLLAIVVFSMIGGGDTQTADTTGNPPVAERVDDTTTSAVGTEADQPREEIPPIEPKNDAPVETAPAE</sequence>
<feature type="transmembrane region" description="Helical" evidence="2">
    <location>
        <begin position="46"/>
        <end position="67"/>
    </location>
</feature>
<proteinExistence type="predicted"/>
<keyword evidence="2" id="KW-1133">Transmembrane helix</keyword>
<dbReference type="Proteomes" id="UP000463224">
    <property type="component" value="Unassembled WGS sequence"/>
</dbReference>
<feature type="compositionally biased region" description="Basic and acidic residues" evidence="1">
    <location>
        <begin position="1"/>
        <end position="12"/>
    </location>
</feature>
<evidence type="ECO:0000256" key="1">
    <source>
        <dbReference type="SAM" id="MobiDB-lite"/>
    </source>
</evidence>
<feature type="compositionally biased region" description="Basic and acidic residues" evidence="1">
    <location>
        <begin position="21"/>
        <end position="33"/>
    </location>
</feature>
<feature type="region of interest" description="Disordered" evidence="1">
    <location>
        <begin position="1"/>
        <end position="43"/>
    </location>
</feature>
<evidence type="ECO:0000313" key="4">
    <source>
        <dbReference type="Proteomes" id="UP000463224"/>
    </source>
</evidence>
<dbReference type="EMBL" id="WPHG01000001">
    <property type="protein sequence ID" value="MVA96481.1"/>
    <property type="molecule type" value="Genomic_DNA"/>
</dbReference>
<protein>
    <submittedName>
        <fullName evidence="3">Uncharacterized protein</fullName>
    </submittedName>
</protein>
<comment type="caution">
    <text evidence="3">The sequence shown here is derived from an EMBL/GenBank/DDBJ whole genome shotgun (WGS) entry which is preliminary data.</text>
</comment>
<keyword evidence="2" id="KW-0812">Transmembrane</keyword>
<name>A0A844QES2_9HYPH</name>
<evidence type="ECO:0000313" key="3">
    <source>
        <dbReference type="EMBL" id="MVA96481.1"/>
    </source>
</evidence>
<feature type="compositionally biased region" description="Basic and acidic residues" evidence="1">
    <location>
        <begin position="100"/>
        <end position="115"/>
    </location>
</feature>
<evidence type="ECO:0000256" key="2">
    <source>
        <dbReference type="SAM" id="Phobius"/>
    </source>
</evidence>
<dbReference type="RefSeq" id="WP_156711418.1">
    <property type="nucleotide sequence ID" value="NZ_WPHG01000001.1"/>
</dbReference>
<organism evidence="3 4">
    <name type="scientific">Nitratireductor arenosus</name>
    <dbReference type="NCBI Taxonomy" id="2682096"/>
    <lineage>
        <taxon>Bacteria</taxon>
        <taxon>Pseudomonadati</taxon>
        <taxon>Pseudomonadota</taxon>
        <taxon>Alphaproteobacteria</taxon>
        <taxon>Hyphomicrobiales</taxon>
        <taxon>Phyllobacteriaceae</taxon>
        <taxon>Nitratireductor</taxon>
    </lineage>
</organism>